<keyword evidence="2" id="KW-0472">Membrane</keyword>
<feature type="compositionally biased region" description="Basic and acidic residues" evidence="1">
    <location>
        <begin position="504"/>
        <end position="579"/>
    </location>
</feature>
<evidence type="ECO:0000313" key="6">
    <source>
        <dbReference type="WBParaSite" id="Csp11.Scaffold630.g17971.t3"/>
    </source>
</evidence>
<keyword evidence="2" id="KW-1133">Transmembrane helix</keyword>
<dbReference type="PANTHER" id="PTHR32525">
    <property type="entry name" value="PROTEIN-TYROSINE-PHOSPHATASE"/>
    <property type="match status" value="1"/>
</dbReference>
<feature type="compositionally biased region" description="Basic and acidic residues" evidence="1">
    <location>
        <begin position="1023"/>
        <end position="1045"/>
    </location>
</feature>
<feature type="region of interest" description="Disordered" evidence="1">
    <location>
        <begin position="1003"/>
        <end position="1070"/>
    </location>
</feature>
<dbReference type="Pfam" id="PF00102">
    <property type="entry name" value="Y_phosphatase"/>
    <property type="match status" value="1"/>
</dbReference>
<feature type="region of interest" description="Disordered" evidence="1">
    <location>
        <begin position="488"/>
        <end position="606"/>
    </location>
</feature>
<dbReference type="Proteomes" id="UP000095282">
    <property type="component" value="Unplaced"/>
</dbReference>
<evidence type="ECO:0000256" key="1">
    <source>
        <dbReference type="SAM" id="MobiDB-lite"/>
    </source>
</evidence>
<feature type="domain" description="Tyrosine-protein phosphatase" evidence="3">
    <location>
        <begin position="657"/>
        <end position="938"/>
    </location>
</feature>
<accession>A0A1I7UP93</accession>
<dbReference type="GO" id="GO:0004725">
    <property type="term" value="F:protein tyrosine phosphatase activity"/>
    <property type="evidence" value="ECO:0007669"/>
    <property type="project" value="InterPro"/>
</dbReference>
<dbReference type="PROSITE" id="PS50055">
    <property type="entry name" value="TYR_PHOSPHATASE_PTP"/>
    <property type="match status" value="1"/>
</dbReference>
<organism evidence="5 6">
    <name type="scientific">Caenorhabditis tropicalis</name>
    <dbReference type="NCBI Taxonomy" id="1561998"/>
    <lineage>
        <taxon>Eukaryota</taxon>
        <taxon>Metazoa</taxon>
        <taxon>Ecdysozoa</taxon>
        <taxon>Nematoda</taxon>
        <taxon>Chromadorea</taxon>
        <taxon>Rhabditida</taxon>
        <taxon>Rhabditina</taxon>
        <taxon>Rhabditomorpha</taxon>
        <taxon>Rhabditoidea</taxon>
        <taxon>Rhabditidae</taxon>
        <taxon>Peloderinae</taxon>
        <taxon>Caenorhabditis</taxon>
    </lineage>
</organism>
<dbReference type="InterPro" id="IPR000387">
    <property type="entry name" value="Tyr_Pase_dom"/>
</dbReference>
<keyword evidence="5" id="KW-1185">Reference proteome</keyword>
<evidence type="ECO:0000259" key="3">
    <source>
        <dbReference type="PROSITE" id="PS50055"/>
    </source>
</evidence>
<dbReference type="PANTHER" id="PTHR32525:SF3">
    <property type="entry name" value="DOMAIN OF UNKNOWN FUNCTION WSN DOMAIN-CONTAINING PROTEIN-RELATED"/>
    <property type="match status" value="1"/>
</dbReference>
<proteinExistence type="predicted"/>
<feature type="transmembrane region" description="Helical" evidence="2">
    <location>
        <begin position="454"/>
        <end position="478"/>
    </location>
</feature>
<name>A0A1I7UP93_9PELO</name>
<protein>
    <submittedName>
        <fullName evidence="6">Tyrosine-protein phosphatase domain-containing protein</fullName>
    </submittedName>
</protein>
<sequence length="1070" mass="121668">MKQLIPVESREVGVKTTSRGSEEGINKKEDTLTKVLNDVESKWNSLFVSSSVSRIADAYLGVAEIPEDVKKVSDQMESLAKCDDDRVPVTSDITELDVVSKNIRNLNKKMKKLSSLEYTKELKDMSDLKSILDLKGKTLDKALATQIVKDMKASKKYHDVLETLDKVKEDLPKVNSLVTELPPLATQISQKFSNIDDYHRGITKYPAYLEFYNCIKKVDSSVVKNVVVALKNARINSTSVDEAKGVIGEIVKSKNLMEEAIDEAGKIKMDLMEKLGMEVRGLTAILKVFEAKDKLAPLMNDTLKDIPIDTLNPDQQKGLQEILKLPDVFKSINDFLKALDSRIKRNADSKPIRFVLEEASKVKGIEIDTGTLREALNHLVPGQAFDNLETLDLNFARFHIGDVVPSLTALDQFFEKYATEMSQPKFAPKILPPIVNTTPGEAETTTEATSIWWYLLYLFLTVVFVVIVASVIVAAVYFCCCCRNKIEEDDDSESGLSSGGEENESAKPKTPKVDDPKILNNEKKEEKKSKTVESKVEKSKKTEESKEKKKPETPKKKPEKKSEEKKKPTPIKPVKEGGKKKSKTKSMEASTKNQNTLSEKGAEKKTKKQIYPTLGKYGYEIPNEQKVKNDNLFGIFESMTEGIRLSLAGSEYADDFITKEFIKPWNQRENENRRDLVSKMNTNYDQRRETDLFCEYETMVELTGFDDPYVNISIVRFKEILPNRKEKLWLPAQNPLDGRDYEEYGKNPRHYKKNTIDKHLAVIFQQKVGLVIQLKPFESKDGKRICARFYSEYENGTMPFVKFQTKTIKKTEGVKEFTNSQKFTKYTVELKDQQTKETHVFDVLLHDWLNPEETADPTDGKELIKYADGYNSNIMVQCLNGVRATGTLLAVKQAYVTLATHQYITSLGDVVRVVRSYRRIAVQGVANVLYLSLCIMLKIMEMRGIGYRQCFHVIQFSLNRFMEGEYDLPKKAIKGKRVYQAYYKEEIKMDEYCNDAREKFEEMAKANQGKQGDVSDIDDDFPDLDKSERKEVPKEVPKEQAKNEEAENPPPPPPPREEGDGKEGGPEGEK</sequence>
<feature type="domain" description="Tyrosine specific protein phosphatases" evidence="4">
    <location>
        <begin position="858"/>
        <end position="929"/>
    </location>
</feature>
<dbReference type="InterPro" id="IPR000242">
    <property type="entry name" value="PTP_cat"/>
</dbReference>
<dbReference type="InterPro" id="IPR029021">
    <property type="entry name" value="Prot-tyrosine_phosphatase-like"/>
</dbReference>
<dbReference type="Gene3D" id="3.90.190.10">
    <property type="entry name" value="Protein tyrosine phosphatase superfamily"/>
    <property type="match status" value="1"/>
</dbReference>
<evidence type="ECO:0000259" key="4">
    <source>
        <dbReference type="PROSITE" id="PS50056"/>
    </source>
</evidence>
<dbReference type="SMART" id="SM00194">
    <property type="entry name" value="PTPc"/>
    <property type="match status" value="1"/>
</dbReference>
<dbReference type="AlphaFoldDB" id="A0A1I7UP93"/>
<evidence type="ECO:0000256" key="2">
    <source>
        <dbReference type="SAM" id="Phobius"/>
    </source>
</evidence>
<evidence type="ECO:0000313" key="5">
    <source>
        <dbReference type="Proteomes" id="UP000095282"/>
    </source>
</evidence>
<reference evidence="6" key="1">
    <citation type="submission" date="2016-11" db="UniProtKB">
        <authorList>
            <consortium name="WormBaseParasite"/>
        </authorList>
    </citation>
    <scope>IDENTIFICATION</scope>
</reference>
<feature type="region of interest" description="Disordered" evidence="1">
    <location>
        <begin position="1"/>
        <end position="23"/>
    </location>
</feature>
<dbReference type="PROSITE" id="PS50056">
    <property type="entry name" value="TYR_PHOSPHATASE_2"/>
    <property type="match status" value="1"/>
</dbReference>
<dbReference type="WBParaSite" id="Csp11.Scaffold630.g17971.t3">
    <property type="protein sequence ID" value="Csp11.Scaffold630.g17971.t3"/>
    <property type="gene ID" value="Csp11.Scaffold630.g17971"/>
</dbReference>
<feature type="compositionally biased region" description="Basic and acidic residues" evidence="1">
    <location>
        <begin position="1055"/>
        <end position="1070"/>
    </location>
</feature>
<dbReference type="SUPFAM" id="SSF52799">
    <property type="entry name" value="(Phosphotyrosine protein) phosphatases II"/>
    <property type="match status" value="1"/>
</dbReference>
<keyword evidence="2" id="KW-0812">Transmembrane</keyword>